<sequence>MDAIAGSGCCSAAPMQYSLDGTVLLSLGCCALQHVPKADACACCVSAATPRIGCEKMAPSVCRSRYCRRFPPGLLWNTCCCFSLQKPHAMSRCCASAAALSSAAVR</sequence>
<dbReference type="EMBL" id="JAAALK010000290">
    <property type="protein sequence ID" value="KAG8047932.1"/>
    <property type="molecule type" value="Genomic_DNA"/>
</dbReference>
<organism evidence="1 2">
    <name type="scientific">Zizania palustris</name>
    <name type="common">Northern wild rice</name>
    <dbReference type="NCBI Taxonomy" id="103762"/>
    <lineage>
        <taxon>Eukaryota</taxon>
        <taxon>Viridiplantae</taxon>
        <taxon>Streptophyta</taxon>
        <taxon>Embryophyta</taxon>
        <taxon>Tracheophyta</taxon>
        <taxon>Spermatophyta</taxon>
        <taxon>Magnoliopsida</taxon>
        <taxon>Liliopsida</taxon>
        <taxon>Poales</taxon>
        <taxon>Poaceae</taxon>
        <taxon>BOP clade</taxon>
        <taxon>Oryzoideae</taxon>
        <taxon>Oryzeae</taxon>
        <taxon>Zizaniinae</taxon>
        <taxon>Zizania</taxon>
    </lineage>
</organism>
<keyword evidence="2" id="KW-1185">Reference proteome</keyword>
<reference evidence="1" key="2">
    <citation type="submission" date="2021-02" db="EMBL/GenBank/DDBJ databases">
        <authorList>
            <person name="Kimball J.A."/>
            <person name="Haas M.W."/>
            <person name="Macchietto M."/>
            <person name="Kono T."/>
            <person name="Duquette J."/>
            <person name="Shao M."/>
        </authorList>
    </citation>
    <scope>NUCLEOTIDE SEQUENCE</scope>
    <source>
        <tissue evidence="1">Fresh leaf tissue</tissue>
    </source>
</reference>
<dbReference type="AlphaFoldDB" id="A0A8J5RJG6"/>
<dbReference type="Proteomes" id="UP000729402">
    <property type="component" value="Unassembled WGS sequence"/>
</dbReference>
<name>A0A8J5RJG6_ZIZPA</name>
<accession>A0A8J5RJG6</accession>
<evidence type="ECO:0000313" key="2">
    <source>
        <dbReference type="Proteomes" id="UP000729402"/>
    </source>
</evidence>
<evidence type="ECO:0000313" key="1">
    <source>
        <dbReference type="EMBL" id="KAG8047932.1"/>
    </source>
</evidence>
<gene>
    <name evidence="1" type="ORF">GUJ93_ZPchr0008g13194</name>
</gene>
<protein>
    <submittedName>
        <fullName evidence="1">Uncharacterized protein</fullName>
    </submittedName>
</protein>
<proteinExistence type="predicted"/>
<reference evidence="1" key="1">
    <citation type="journal article" date="2021" name="bioRxiv">
        <title>Whole Genome Assembly and Annotation of Northern Wild Rice, Zizania palustris L., Supports a Whole Genome Duplication in the Zizania Genus.</title>
        <authorList>
            <person name="Haas M."/>
            <person name="Kono T."/>
            <person name="Macchietto M."/>
            <person name="Millas R."/>
            <person name="McGilp L."/>
            <person name="Shao M."/>
            <person name="Duquette J."/>
            <person name="Hirsch C.N."/>
            <person name="Kimball J."/>
        </authorList>
    </citation>
    <scope>NUCLEOTIDE SEQUENCE</scope>
    <source>
        <tissue evidence="1">Fresh leaf tissue</tissue>
    </source>
</reference>
<comment type="caution">
    <text evidence="1">The sequence shown here is derived from an EMBL/GenBank/DDBJ whole genome shotgun (WGS) entry which is preliminary data.</text>
</comment>